<feature type="domain" description="ABC transmembrane type-1" evidence="10">
    <location>
        <begin position="1"/>
        <end position="228"/>
    </location>
</feature>
<dbReference type="Gene3D" id="3.40.50.300">
    <property type="entry name" value="P-loop containing nucleotide triphosphate hydrolases"/>
    <property type="match status" value="1"/>
</dbReference>
<dbReference type="Pfam" id="PF00664">
    <property type="entry name" value="ABC_membrane"/>
    <property type="match status" value="1"/>
</dbReference>
<dbReference type="SUPFAM" id="SSF90123">
    <property type="entry name" value="ABC transporter transmembrane region"/>
    <property type="match status" value="1"/>
</dbReference>
<dbReference type="InterPro" id="IPR003593">
    <property type="entry name" value="AAA+_ATPase"/>
</dbReference>
<dbReference type="GO" id="GO:0005886">
    <property type="term" value="C:plasma membrane"/>
    <property type="evidence" value="ECO:0007669"/>
    <property type="project" value="UniProtKB-SubCell"/>
</dbReference>
<keyword evidence="5 11" id="KW-0067">ATP-binding</keyword>
<dbReference type="PROSITE" id="PS00211">
    <property type="entry name" value="ABC_TRANSPORTER_1"/>
    <property type="match status" value="1"/>
</dbReference>
<evidence type="ECO:0000256" key="4">
    <source>
        <dbReference type="ARBA" id="ARBA00022741"/>
    </source>
</evidence>
<accession>A0A5A5RZS8</accession>
<evidence type="ECO:0000313" key="11">
    <source>
        <dbReference type="EMBL" id="GCA77936.1"/>
    </source>
</evidence>
<evidence type="ECO:0000259" key="10">
    <source>
        <dbReference type="PROSITE" id="PS50929"/>
    </source>
</evidence>
<protein>
    <submittedName>
        <fullName evidence="11">Lipid A export ATP-binding/permease protein MsbA</fullName>
    </submittedName>
</protein>
<dbReference type="Proteomes" id="UP000324917">
    <property type="component" value="Unassembled WGS sequence"/>
</dbReference>
<evidence type="ECO:0000256" key="8">
    <source>
        <dbReference type="SAM" id="Phobius"/>
    </source>
</evidence>
<evidence type="ECO:0000256" key="3">
    <source>
        <dbReference type="ARBA" id="ARBA00022692"/>
    </source>
</evidence>
<dbReference type="FunFam" id="3.40.50.300:FF:000287">
    <property type="entry name" value="Multidrug ABC transporter ATP-binding protein"/>
    <property type="match status" value="1"/>
</dbReference>
<sequence length="508" mass="58074">MGVWFHWEISLRARRDHLKKIIAKILTLPLSFYDENNPGRIANRIAKGIENHTWTYPEVAGMMIPKLFRVFGIFIVIWVIQWQIALAFVISFVLILAFIVRDLKDLMQKERILDRHIENTQSRNSEIITNIKTVKAFATEGQELYRQKQRLEREFTYVIYRIHKGYVDLITWEKTLVQASLFGVFFFTLLATVQQKISIGHFITTYTLASMAYAELDPLSQMAETFARRYASMARLNEFINLPSGTDAGSLLADHAQHNPYHFTGKVELSNLSFGYSPERTILKDINLLIEPYQTVALVGKSGSGKSTLVKLLFRYFEPNQGQILMDGEDISRLDVTWYRRRLAIVHQEVDVFNGTVLENLTYGNPNISFDKVEEACKIARVDEFIQELPNGYSTIVGERGVRLSGGQRQRLGIARALIVDPDVLVFDEATSSLDYESERAIQLAMKSILGTRTTIIIAHRLSTVREADQIVVLDNGRIVEIGSHDQLLNQQGIYQRLHSLQESGELV</sequence>
<dbReference type="InterPro" id="IPR017871">
    <property type="entry name" value="ABC_transporter-like_CS"/>
</dbReference>
<keyword evidence="3 8" id="KW-0812">Transmembrane</keyword>
<dbReference type="SMART" id="SM00382">
    <property type="entry name" value="AAA"/>
    <property type="match status" value="1"/>
</dbReference>
<dbReference type="Gene3D" id="1.20.1560.10">
    <property type="entry name" value="ABC transporter type 1, transmembrane domain"/>
    <property type="match status" value="1"/>
</dbReference>
<dbReference type="PROSITE" id="PS50893">
    <property type="entry name" value="ABC_TRANSPORTER_2"/>
    <property type="match status" value="1"/>
</dbReference>
<evidence type="ECO:0000313" key="12">
    <source>
        <dbReference type="Proteomes" id="UP000324917"/>
    </source>
</evidence>
<dbReference type="EMBL" id="BHVP01000231">
    <property type="protein sequence ID" value="GCA77936.1"/>
    <property type="molecule type" value="Genomic_DNA"/>
</dbReference>
<dbReference type="Pfam" id="PF00005">
    <property type="entry name" value="ABC_tran"/>
    <property type="match status" value="1"/>
</dbReference>
<keyword evidence="4" id="KW-0547">Nucleotide-binding</keyword>
<keyword evidence="2" id="KW-0813">Transport</keyword>
<keyword evidence="6 8" id="KW-1133">Transmembrane helix</keyword>
<evidence type="ECO:0000256" key="6">
    <source>
        <dbReference type="ARBA" id="ARBA00022989"/>
    </source>
</evidence>
<dbReference type="GO" id="GO:0016887">
    <property type="term" value="F:ATP hydrolysis activity"/>
    <property type="evidence" value="ECO:0007669"/>
    <property type="project" value="InterPro"/>
</dbReference>
<evidence type="ECO:0000256" key="5">
    <source>
        <dbReference type="ARBA" id="ARBA00022840"/>
    </source>
</evidence>
<dbReference type="GO" id="GO:0005524">
    <property type="term" value="F:ATP binding"/>
    <property type="evidence" value="ECO:0007669"/>
    <property type="project" value="UniProtKB-KW"/>
</dbReference>
<comment type="caution">
    <text evidence="11">The sequence shown here is derived from an EMBL/GenBank/DDBJ whole genome shotgun (WGS) entry which is preliminary data.</text>
</comment>
<dbReference type="GO" id="GO:0034040">
    <property type="term" value="F:ATPase-coupled lipid transmembrane transporter activity"/>
    <property type="evidence" value="ECO:0007669"/>
    <property type="project" value="TreeGrafter"/>
</dbReference>
<evidence type="ECO:0000259" key="9">
    <source>
        <dbReference type="PROSITE" id="PS50893"/>
    </source>
</evidence>
<evidence type="ECO:0000256" key="2">
    <source>
        <dbReference type="ARBA" id="ARBA00022448"/>
    </source>
</evidence>
<reference evidence="11 12" key="1">
    <citation type="submission" date="2018-09" db="EMBL/GenBank/DDBJ databases">
        <title>Evolutionary history of phycoerythrin pigmentation in the water bloom-forming cyanobacterium Microcystis aeruginosa.</title>
        <authorList>
            <person name="Tanabe Y."/>
            <person name="Tanabe Y."/>
            <person name="Yamaguchi H."/>
        </authorList>
    </citation>
    <scope>NUCLEOTIDE SEQUENCE [LARGE SCALE GENOMIC DNA]</scope>
    <source>
        <strain evidence="11 12">NIES-2520</strain>
    </source>
</reference>
<evidence type="ECO:0000256" key="7">
    <source>
        <dbReference type="ARBA" id="ARBA00023136"/>
    </source>
</evidence>
<feature type="domain" description="ABC transporter" evidence="9">
    <location>
        <begin position="267"/>
        <end position="501"/>
    </location>
</feature>
<evidence type="ECO:0000256" key="1">
    <source>
        <dbReference type="ARBA" id="ARBA00004651"/>
    </source>
</evidence>
<dbReference type="InterPro" id="IPR003439">
    <property type="entry name" value="ABC_transporter-like_ATP-bd"/>
</dbReference>
<name>A0A5A5RZS8_MICAE</name>
<feature type="transmembrane region" description="Helical" evidence="8">
    <location>
        <begin position="70"/>
        <end position="100"/>
    </location>
</feature>
<dbReference type="InterPro" id="IPR036640">
    <property type="entry name" value="ABC1_TM_sf"/>
</dbReference>
<dbReference type="PANTHER" id="PTHR24221">
    <property type="entry name" value="ATP-BINDING CASSETTE SUB-FAMILY B"/>
    <property type="match status" value="1"/>
</dbReference>
<gene>
    <name evidence="11" type="primary">msbA</name>
    <name evidence="11" type="ORF">MiTe_04799</name>
</gene>
<dbReference type="PROSITE" id="PS50929">
    <property type="entry name" value="ABC_TM1F"/>
    <property type="match status" value="1"/>
</dbReference>
<dbReference type="GO" id="GO:0140359">
    <property type="term" value="F:ABC-type transporter activity"/>
    <property type="evidence" value="ECO:0007669"/>
    <property type="project" value="InterPro"/>
</dbReference>
<keyword evidence="7 8" id="KW-0472">Membrane</keyword>
<dbReference type="PANTHER" id="PTHR24221:SF646">
    <property type="entry name" value="HAEMOLYSIN SECRETION ATP-BINDING PROTEIN"/>
    <property type="match status" value="1"/>
</dbReference>
<organism evidence="11 12">
    <name type="scientific">Microcystis aeruginosa NIES-2520</name>
    <dbReference type="NCBI Taxonomy" id="2303982"/>
    <lineage>
        <taxon>Bacteria</taxon>
        <taxon>Bacillati</taxon>
        <taxon>Cyanobacteriota</taxon>
        <taxon>Cyanophyceae</taxon>
        <taxon>Oscillatoriophycideae</taxon>
        <taxon>Chroococcales</taxon>
        <taxon>Microcystaceae</taxon>
        <taxon>Microcystis</taxon>
    </lineage>
</organism>
<comment type="subcellular location">
    <subcellularLocation>
        <location evidence="1">Cell membrane</location>
        <topology evidence="1">Multi-pass membrane protein</topology>
    </subcellularLocation>
</comment>
<proteinExistence type="predicted"/>
<dbReference type="InterPro" id="IPR011527">
    <property type="entry name" value="ABC1_TM_dom"/>
</dbReference>
<dbReference type="InterPro" id="IPR039421">
    <property type="entry name" value="Type_1_exporter"/>
</dbReference>
<dbReference type="InterPro" id="IPR027417">
    <property type="entry name" value="P-loop_NTPase"/>
</dbReference>
<dbReference type="SUPFAM" id="SSF52540">
    <property type="entry name" value="P-loop containing nucleoside triphosphate hydrolases"/>
    <property type="match status" value="1"/>
</dbReference>
<feature type="transmembrane region" description="Helical" evidence="8">
    <location>
        <begin position="175"/>
        <end position="193"/>
    </location>
</feature>
<dbReference type="AlphaFoldDB" id="A0A5A5RZS8"/>